<keyword evidence="3" id="KW-1185">Reference proteome</keyword>
<dbReference type="EMBL" id="MU150242">
    <property type="protein sequence ID" value="KAF9466266.1"/>
    <property type="molecule type" value="Genomic_DNA"/>
</dbReference>
<keyword evidence="1" id="KW-1133">Transmembrane helix</keyword>
<evidence type="ECO:0000256" key="1">
    <source>
        <dbReference type="SAM" id="Phobius"/>
    </source>
</evidence>
<accession>A0A9P6CHB7</accession>
<protein>
    <submittedName>
        <fullName evidence="2">Uncharacterized protein</fullName>
    </submittedName>
</protein>
<comment type="caution">
    <text evidence="2">The sequence shown here is derived from an EMBL/GenBank/DDBJ whole genome shotgun (WGS) entry which is preliminary data.</text>
</comment>
<reference evidence="2" key="1">
    <citation type="submission" date="2020-11" db="EMBL/GenBank/DDBJ databases">
        <authorList>
            <consortium name="DOE Joint Genome Institute"/>
            <person name="Ahrendt S."/>
            <person name="Riley R."/>
            <person name="Andreopoulos W."/>
            <person name="Labutti K."/>
            <person name="Pangilinan J."/>
            <person name="Ruiz-Duenas F.J."/>
            <person name="Barrasa J.M."/>
            <person name="Sanchez-Garcia M."/>
            <person name="Camarero S."/>
            <person name="Miyauchi S."/>
            <person name="Serrano A."/>
            <person name="Linde D."/>
            <person name="Babiker R."/>
            <person name="Drula E."/>
            <person name="Ayuso-Fernandez I."/>
            <person name="Pacheco R."/>
            <person name="Padilla G."/>
            <person name="Ferreira P."/>
            <person name="Barriuso J."/>
            <person name="Kellner H."/>
            <person name="Castanera R."/>
            <person name="Alfaro M."/>
            <person name="Ramirez L."/>
            <person name="Pisabarro A.G."/>
            <person name="Kuo A."/>
            <person name="Tritt A."/>
            <person name="Lipzen A."/>
            <person name="He G."/>
            <person name="Yan M."/>
            <person name="Ng V."/>
            <person name="Cullen D."/>
            <person name="Martin F."/>
            <person name="Rosso M.-N."/>
            <person name="Henrissat B."/>
            <person name="Hibbett D."/>
            <person name="Martinez A.T."/>
            <person name="Grigoriev I.V."/>
        </authorList>
    </citation>
    <scope>NUCLEOTIDE SEQUENCE</scope>
    <source>
        <strain evidence="2">CBS 247.69</strain>
    </source>
</reference>
<organism evidence="2 3">
    <name type="scientific">Collybia nuda</name>
    <dbReference type="NCBI Taxonomy" id="64659"/>
    <lineage>
        <taxon>Eukaryota</taxon>
        <taxon>Fungi</taxon>
        <taxon>Dikarya</taxon>
        <taxon>Basidiomycota</taxon>
        <taxon>Agaricomycotina</taxon>
        <taxon>Agaricomycetes</taxon>
        <taxon>Agaricomycetidae</taxon>
        <taxon>Agaricales</taxon>
        <taxon>Tricholomatineae</taxon>
        <taxon>Clitocybaceae</taxon>
        <taxon>Collybia</taxon>
    </lineage>
</organism>
<dbReference type="AlphaFoldDB" id="A0A9P6CHB7"/>
<feature type="transmembrane region" description="Helical" evidence="1">
    <location>
        <begin position="21"/>
        <end position="46"/>
    </location>
</feature>
<evidence type="ECO:0000313" key="3">
    <source>
        <dbReference type="Proteomes" id="UP000807353"/>
    </source>
</evidence>
<name>A0A9P6CHB7_9AGAR</name>
<keyword evidence="1" id="KW-0472">Membrane</keyword>
<sequence length="83" mass="8795">MRQGTHSSINETNLIEEAVTFAGIFLLLLLPAEAFLMLAFVLIFFAGGVDSAPSSSLPLFTTEDSVTSGALAVTEVVDVFPFV</sequence>
<dbReference type="Proteomes" id="UP000807353">
    <property type="component" value="Unassembled WGS sequence"/>
</dbReference>
<keyword evidence="1" id="KW-0812">Transmembrane</keyword>
<evidence type="ECO:0000313" key="2">
    <source>
        <dbReference type="EMBL" id="KAF9466266.1"/>
    </source>
</evidence>
<gene>
    <name evidence="2" type="ORF">BDZ94DRAFT_1251548</name>
</gene>
<proteinExistence type="predicted"/>